<evidence type="ECO:0000256" key="3">
    <source>
        <dbReference type="ARBA" id="ARBA00022737"/>
    </source>
</evidence>
<sequence>MESYLPLLRMDFRARCRTFLCVCTFLVVFMVPCPQGLPVNASKLLLKNDRDNVRNDKENDLPFPPDHIEGLKLERDGHLNQEFRKEVFLGNEHEDFENIPEKEGKERLKDIFQQVDTDGDKQIGLLELTDWISIKTEEHYKEAVEENEKTFFKFDPNQDGVISWAEYKIYFLKVKGYSQSLIEKVGDGESKLDLKDDDDYELYRDQDRWQQADENEDNSLTHEEFLAFKHPEHCRGMLRLLVEEILHDLDQDGDGILTVVEFVSLPIGHEKELERMAKEDEWVRERKKEFEQAIDVNQDGKVTVEELEVYMDPKSRHNAESEARHLMGVADINDDGRLSLKEVLINYDFFIGSKMFNYAKSVHDEF</sequence>
<evidence type="ECO:0000256" key="5">
    <source>
        <dbReference type="ARBA" id="ARBA00023034"/>
    </source>
</evidence>
<feature type="domain" description="EF-hand" evidence="10">
    <location>
        <begin position="237"/>
        <end position="272"/>
    </location>
</feature>
<feature type="domain" description="EF-hand" evidence="10">
    <location>
        <begin position="103"/>
        <end position="138"/>
    </location>
</feature>
<evidence type="ECO:0000256" key="8">
    <source>
        <dbReference type="ARBA" id="ARBA00023817"/>
    </source>
</evidence>
<dbReference type="InterPro" id="IPR002048">
    <property type="entry name" value="EF_hand_dom"/>
</dbReference>
<dbReference type="PANTHER" id="PTHR10827">
    <property type="entry name" value="RETICULOCALBIN"/>
    <property type="match status" value="1"/>
</dbReference>
<dbReference type="InterPro" id="IPR027240">
    <property type="entry name" value="CAB45_EFh"/>
</dbReference>
<keyword evidence="3" id="KW-0677">Repeat</keyword>
<dbReference type="PANTHER" id="PTHR10827:SF98">
    <property type="entry name" value="45 KDA CALCIUM-BINDING PROTEIN"/>
    <property type="match status" value="1"/>
</dbReference>
<evidence type="ECO:0000313" key="12">
    <source>
        <dbReference type="RefSeq" id="XP_002733629.1"/>
    </source>
</evidence>
<gene>
    <name evidence="12" type="primary">LOC100368121</name>
</gene>
<proteinExistence type="predicted"/>
<dbReference type="Gene3D" id="1.10.238.10">
    <property type="entry name" value="EF-hand"/>
    <property type="match status" value="3"/>
</dbReference>
<keyword evidence="11" id="KW-1185">Reference proteome</keyword>
<dbReference type="SMART" id="SM00054">
    <property type="entry name" value="EFh"/>
    <property type="match status" value="5"/>
</dbReference>
<evidence type="ECO:0000256" key="4">
    <source>
        <dbReference type="ARBA" id="ARBA00022837"/>
    </source>
</evidence>
<dbReference type="Pfam" id="PF13499">
    <property type="entry name" value="EF-hand_7"/>
    <property type="match status" value="2"/>
</dbReference>
<feature type="domain" description="EF-hand" evidence="10">
    <location>
        <begin position="142"/>
        <end position="177"/>
    </location>
</feature>
<dbReference type="CDD" id="cd16225">
    <property type="entry name" value="EFh_CREC_cab45"/>
    <property type="match status" value="1"/>
</dbReference>
<dbReference type="InterPro" id="IPR011992">
    <property type="entry name" value="EF-hand-dom_pair"/>
</dbReference>
<evidence type="ECO:0000256" key="6">
    <source>
        <dbReference type="ARBA" id="ARBA00023180"/>
    </source>
</evidence>
<evidence type="ECO:0000256" key="2">
    <source>
        <dbReference type="ARBA" id="ARBA00022729"/>
    </source>
</evidence>
<dbReference type="GeneID" id="100368121"/>
<dbReference type="RefSeq" id="XP_002733629.1">
    <property type="nucleotide sequence ID" value="XM_002733583.2"/>
</dbReference>
<keyword evidence="2" id="KW-0732">Signal</keyword>
<comment type="subcellular location">
    <subcellularLocation>
        <location evidence="7">Golgi apparatus lumen</location>
    </subcellularLocation>
</comment>
<keyword evidence="1" id="KW-0479">Metal-binding</keyword>
<dbReference type="PROSITE" id="PS00018">
    <property type="entry name" value="EF_HAND_1"/>
    <property type="match status" value="6"/>
</dbReference>
<accession>A0ABM0GN57</accession>
<organism evidence="11 12">
    <name type="scientific">Saccoglossus kowalevskii</name>
    <name type="common">Acorn worm</name>
    <dbReference type="NCBI Taxonomy" id="10224"/>
    <lineage>
        <taxon>Eukaryota</taxon>
        <taxon>Metazoa</taxon>
        <taxon>Hemichordata</taxon>
        <taxon>Enteropneusta</taxon>
        <taxon>Harrimaniidae</taxon>
        <taxon>Saccoglossus</taxon>
    </lineage>
</organism>
<keyword evidence="4" id="KW-0106">Calcium</keyword>
<feature type="domain" description="EF-hand" evidence="10">
    <location>
        <begin position="282"/>
        <end position="317"/>
    </location>
</feature>
<evidence type="ECO:0000256" key="7">
    <source>
        <dbReference type="ARBA" id="ARBA00023769"/>
    </source>
</evidence>
<dbReference type="SUPFAM" id="SSF47473">
    <property type="entry name" value="EF-hand"/>
    <property type="match status" value="2"/>
</dbReference>
<name>A0ABM0GN57_SACKO</name>
<evidence type="ECO:0000256" key="9">
    <source>
        <dbReference type="ARBA" id="ARBA00031511"/>
    </source>
</evidence>
<keyword evidence="5" id="KW-0333">Golgi apparatus</keyword>
<evidence type="ECO:0000256" key="1">
    <source>
        <dbReference type="ARBA" id="ARBA00022723"/>
    </source>
</evidence>
<reference evidence="12" key="1">
    <citation type="submission" date="2025-08" db="UniProtKB">
        <authorList>
            <consortium name="RefSeq"/>
        </authorList>
    </citation>
    <scope>IDENTIFICATION</scope>
    <source>
        <tissue evidence="12">Testes</tissue>
    </source>
</reference>
<dbReference type="Proteomes" id="UP000694865">
    <property type="component" value="Unplaced"/>
</dbReference>
<evidence type="ECO:0000313" key="11">
    <source>
        <dbReference type="Proteomes" id="UP000694865"/>
    </source>
</evidence>
<evidence type="ECO:0000259" key="10">
    <source>
        <dbReference type="PROSITE" id="PS50222"/>
    </source>
</evidence>
<dbReference type="InterPro" id="IPR018247">
    <property type="entry name" value="EF_Hand_1_Ca_BS"/>
</dbReference>
<dbReference type="PROSITE" id="PS50222">
    <property type="entry name" value="EF_HAND_2"/>
    <property type="match status" value="4"/>
</dbReference>
<protein>
    <recommendedName>
        <fullName evidence="8">45 kDa calcium-binding protein</fullName>
    </recommendedName>
    <alternativeName>
        <fullName evidence="9">Stromal cell-derived factor 4</fullName>
    </alternativeName>
</protein>
<dbReference type="Pfam" id="PF13202">
    <property type="entry name" value="EF-hand_5"/>
    <property type="match status" value="1"/>
</dbReference>
<keyword evidence="6" id="KW-0325">Glycoprotein</keyword>